<feature type="signal peptide" evidence="2">
    <location>
        <begin position="1"/>
        <end position="21"/>
    </location>
</feature>
<sequence length="263" mass="30355">MRALWLFPAWLCLSAPCQAQALDRSPLRICDDADEWPPYTYYVRKNQQQTRELTGYSVDVITRILDKQRIPFRIDLLPWKRCLSAIDNDEQYLMALSASKNPEREKQFLFSLPYYQTHYYVFYSRAKYPDGVNVAGQADLGRYRLGGVKGYAYSALTAVDKNAMLRAADYPTLARMLQADRFDLFAEDYEVLAGLDRLGVTHIVDNPAIGRMPLPGMPGNAFHMIFSRKNPRGAQLQQLVDRELRQMQASGELEQLLRRYVPR</sequence>
<proteinExistence type="predicted"/>
<organism evidence="4 5">
    <name type="scientific">Chromobacterium subtsugae</name>
    <dbReference type="NCBI Taxonomy" id="251747"/>
    <lineage>
        <taxon>Bacteria</taxon>
        <taxon>Pseudomonadati</taxon>
        <taxon>Pseudomonadota</taxon>
        <taxon>Betaproteobacteria</taxon>
        <taxon>Neisseriales</taxon>
        <taxon>Chromobacteriaceae</taxon>
        <taxon>Chromobacterium</taxon>
    </lineage>
</organism>
<evidence type="ECO:0000256" key="1">
    <source>
        <dbReference type="ARBA" id="ARBA00022729"/>
    </source>
</evidence>
<feature type="chain" id="PRO_5046308354" evidence="2">
    <location>
        <begin position="22"/>
        <end position="263"/>
    </location>
</feature>
<dbReference type="RefSeq" id="WP_043573931.1">
    <property type="nucleotide sequence ID" value="NZ_CP142381.1"/>
</dbReference>
<evidence type="ECO:0000256" key="2">
    <source>
        <dbReference type="SAM" id="SignalP"/>
    </source>
</evidence>
<protein>
    <submittedName>
        <fullName evidence="4">ABC transporter substrate-binding protein</fullName>
    </submittedName>
</protein>
<evidence type="ECO:0000259" key="3">
    <source>
        <dbReference type="SMART" id="SM00062"/>
    </source>
</evidence>
<dbReference type="SMART" id="SM00062">
    <property type="entry name" value="PBPb"/>
    <property type="match status" value="1"/>
</dbReference>
<evidence type="ECO:0000313" key="4">
    <source>
        <dbReference type="EMBL" id="MBW8287287.1"/>
    </source>
</evidence>
<dbReference type="SUPFAM" id="SSF53850">
    <property type="entry name" value="Periplasmic binding protein-like II"/>
    <property type="match status" value="1"/>
</dbReference>
<accession>A0ABS7FBC3</accession>
<gene>
    <name evidence="4" type="ORF">KIF53_06560</name>
</gene>
<keyword evidence="1 2" id="KW-0732">Signal</keyword>
<keyword evidence="5" id="KW-1185">Reference proteome</keyword>
<evidence type="ECO:0000313" key="5">
    <source>
        <dbReference type="Proteomes" id="UP000711178"/>
    </source>
</evidence>
<comment type="caution">
    <text evidence="4">The sequence shown here is derived from an EMBL/GenBank/DDBJ whole genome shotgun (WGS) entry which is preliminary data.</text>
</comment>
<reference evidence="4 5" key="1">
    <citation type="submission" date="2021-05" db="EMBL/GenBank/DDBJ databases">
        <title>Draft Whole Genome Sequencing Of Biosensor Chromobacterium violaceum Strain CV026 Reveals A Regulatory RNA In Chromobacterium violaceum Phenotype Regulatory Network.</title>
        <authorList>
            <person name="Hong K.W."/>
            <person name="Chan K.G."/>
            <person name="Chang C.-Y."/>
        </authorList>
    </citation>
    <scope>NUCLEOTIDE SEQUENCE [LARGE SCALE GENOMIC DNA]</scope>
    <source>
        <strain evidence="4 5">ATCC 31532</strain>
    </source>
</reference>
<dbReference type="PANTHER" id="PTHR35936:SF25">
    <property type="entry name" value="ABC TRANSPORTER SUBSTRATE-BINDING PROTEIN"/>
    <property type="match status" value="1"/>
</dbReference>
<feature type="domain" description="Solute-binding protein family 3/N-terminal" evidence="3">
    <location>
        <begin position="26"/>
        <end position="263"/>
    </location>
</feature>
<name>A0ABS7FBC3_9NEIS</name>
<dbReference type="Gene3D" id="3.40.190.10">
    <property type="entry name" value="Periplasmic binding protein-like II"/>
    <property type="match status" value="2"/>
</dbReference>
<dbReference type="EMBL" id="JAHDTB010000004">
    <property type="protein sequence ID" value="MBW8287287.1"/>
    <property type="molecule type" value="Genomic_DNA"/>
</dbReference>
<dbReference type="InterPro" id="IPR001638">
    <property type="entry name" value="Solute-binding_3/MltF_N"/>
</dbReference>
<dbReference type="PANTHER" id="PTHR35936">
    <property type="entry name" value="MEMBRANE-BOUND LYTIC MUREIN TRANSGLYCOSYLASE F"/>
    <property type="match status" value="1"/>
</dbReference>
<dbReference type="GeneID" id="89686808"/>
<dbReference type="Pfam" id="PF00497">
    <property type="entry name" value="SBP_bac_3"/>
    <property type="match status" value="1"/>
</dbReference>
<dbReference type="Proteomes" id="UP000711178">
    <property type="component" value="Unassembled WGS sequence"/>
</dbReference>